<keyword evidence="4" id="KW-1185">Reference proteome</keyword>
<dbReference type="InterPro" id="IPR036465">
    <property type="entry name" value="vWFA_dom_sf"/>
</dbReference>
<dbReference type="SUPFAM" id="SSF53300">
    <property type="entry name" value="vWA-like"/>
    <property type="match status" value="1"/>
</dbReference>
<evidence type="ECO:0000256" key="1">
    <source>
        <dbReference type="SAM" id="MobiDB-lite"/>
    </source>
</evidence>
<protein>
    <submittedName>
        <fullName evidence="3">von Willebrand factor type A</fullName>
    </submittedName>
</protein>
<reference evidence="3 4" key="1">
    <citation type="journal article" date="2011" name="Stand. Genomic Sci.">
        <title>Complete genome sequence of the hyperthermophilic chemolithoautotroph Pyrolobus fumarii type strain (1A).</title>
        <authorList>
            <person name="Anderson I."/>
            <person name="Goker M."/>
            <person name="Nolan M."/>
            <person name="Lucas S."/>
            <person name="Hammon N."/>
            <person name="Deshpande S."/>
            <person name="Cheng J.F."/>
            <person name="Tapia R."/>
            <person name="Han C."/>
            <person name="Goodwin L."/>
            <person name="Pitluck S."/>
            <person name="Huntemann M."/>
            <person name="Liolios K."/>
            <person name="Ivanova N."/>
            <person name="Pagani I."/>
            <person name="Mavromatis K."/>
            <person name="Ovchinikova G."/>
            <person name="Pati A."/>
            <person name="Chen A."/>
            <person name="Palaniappan K."/>
            <person name="Land M."/>
            <person name="Hauser L."/>
            <person name="Brambilla E.M."/>
            <person name="Huber H."/>
            <person name="Yasawong M."/>
            <person name="Rohde M."/>
            <person name="Spring S."/>
            <person name="Abt B."/>
            <person name="Sikorski J."/>
            <person name="Wirth R."/>
            <person name="Detter J.C."/>
            <person name="Woyke T."/>
            <person name="Bristow J."/>
            <person name="Eisen J.A."/>
            <person name="Markowitz V."/>
            <person name="Hugenholtz P."/>
            <person name="Kyrpides N.C."/>
            <person name="Klenk H.P."/>
            <person name="Lapidus A."/>
        </authorList>
    </citation>
    <scope>NUCLEOTIDE SEQUENCE [LARGE SCALE GENOMIC DNA]</scope>
    <source>
        <strain evidence="4">DSM 11204 / 1A</strain>
    </source>
</reference>
<feature type="domain" description="VWFA" evidence="2">
    <location>
        <begin position="293"/>
        <end position="457"/>
    </location>
</feature>
<dbReference type="GO" id="GO:0005829">
    <property type="term" value="C:cytosol"/>
    <property type="evidence" value="ECO:0007669"/>
    <property type="project" value="TreeGrafter"/>
</dbReference>
<dbReference type="RefSeq" id="WP_014027043.1">
    <property type="nucleotide sequence ID" value="NC_015931.1"/>
</dbReference>
<dbReference type="AlphaFoldDB" id="G0EHL3"/>
<accession>G0EHL3</accession>
<dbReference type="KEGG" id="pfm:Pyrfu_1509"/>
<proteinExistence type="predicted"/>
<dbReference type="GeneID" id="11138696"/>
<sequence length="457" mass="51216">MHQFDEKVETKEATRGGEGLIVGVNYDDPAVQYRGERVLSLVRKLVDNDKLPDFVDDVFAVSTYYMFFLPVPMINREYASRVKDAKRAIQLKILSRIMSMDKFEEIRRYTIADSSTSMVVSAVFMETLVRESSNMSQQMPSSLEQKSGEGRESDMVGNDYDSNLHRAISRALQTAWSHAETAKQIQMLAARFVAGTGSSLTLEDSITDVLRLARNTDVRNILEMLKSIEEGETRFRRKVRKSPRGELDGYELGSDVERIVPSELALPPEFLAYKLSEGSLLLYRKVLPESHGPLYVLLDKSGSMMGTKILWAKAVALALAQRAARERRDYYVRFFDSIPYPPLKLPKNARGRDLVKLLDYIARIRANGGTDITRAVLAAIEDILAGKRSGVADIVLITDGEDKVTIEAVRRGLAKAKARLHTVMIQGNNPDLKVLSESYMSVVKLSKEEALKVVNIG</sequence>
<dbReference type="InParanoid" id="G0EHL3"/>
<dbReference type="Pfam" id="PF13519">
    <property type="entry name" value="VWA_2"/>
    <property type="match status" value="1"/>
</dbReference>
<dbReference type="eggNOG" id="arCOG00442">
    <property type="taxonomic scope" value="Archaea"/>
</dbReference>
<dbReference type="PANTHER" id="PTHR36846:SF1">
    <property type="entry name" value="PROTEIN VIAA"/>
    <property type="match status" value="1"/>
</dbReference>
<name>G0EHL3_PYRF1</name>
<dbReference type="SMART" id="SM00327">
    <property type="entry name" value="VWA"/>
    <property type="match status" value="1"/>
</dbReference>
<organism evidence="3 4">
    <name type="scientific">Pyrolobus fumarii (strain DSM 11204 / 1A)</name>
    <dbReference type="NCBI Taxonomy" id="694429"/>
    <lineage>
        <taxon>Archaea</taxon>
        <taxon>Thermoproteota</taxon>
        <taxon>Thermoprotei</taxon>
        <taxon>Desulfurococcales</taxon>
        <taxon>Pyrodictiaceae</taxon>
        <taxon>Pyrolobus</taxon>
    </lineage>
</organism>
<evidence type="ECO:0000313" key="4">
    <source>
        <dbReference type="Proteomes" id="UP000001037"/>
    </source>
</evidence>
<gene>
    <name evidence="3" type="ordered locus">Pyrfu_1509</name>
</gene>
<dbReference type="PROSITE" id="PS50234">
    <property type="entry name" value="VWFA"/>
    <property type="match status" value="1"/>
</dbReference>
<dbReference type="Gene3D" id="3.40.50.410">
    <property type="entry name" value="von Willebrand factor, type A domain"/>
    <property type="match status" value="1"/>
</dbReference>
<dbReference type="Proteomes" id="UP000001037">
    <property type="component" value="Chromosome"/>
</dbReference>
<feature type="compositionally biased region" description="Polar residues" evidence="1">
    <location>
        <begin position="133"/>
        <end position="145"/>
    </location>
</feature>
<feature type="region of interest" description="Disordered" evidence="1">
    <location>
        <begin position="133"/>
        <end position="155"/>
    </location>
</feature>
<dbReference type="OrthoDB" id="64524at2157"/>
<dbReference type="InterPro" id="IPR002035">
    <property type="entry name" value="VWF_A"/>
</dbReference>
<evidence type="ECO:0000259" key="2">
    <source>
        <dbReference type="PROSITE" id="PS50234"/>
    </source>
</evidence>
<evidence type="ECO:0000313" key="3">
    <source>
        <dbReference type="EMBL" id="AEM39366.1"/>
    </source>
</evidence>
<dbReference type="HOGENOM" id="CLU_598029_0_0_2"/>
<dbReference type="EMBL" id="CP002838">
    <property type="protein sequence ID" value="AEM39366.1"/>
    <property type="molecule type" value="Genomic_DNA"/>
</dbReference>
<dbReference type="STRING" id="694429.Pyrfu_1509"/>
<dbReference type="PANTHER" id="PTHR36846">
    <property type="entry name" value="PROTEIN VIAA"/>
    <property type="match status" value="1"/>
</dbReference>